<gene>
    <name evidence="1" type="ORF">SE17_04555</name>
</gene>
<comment type="caution">
    <text evidence="1">The sequence shown here is derived from an EMBL/GenBank/DDBJ whole genome shotgun (WGS) entry which is preliminary data.</text>
</comment>
<protein>
    <submittedName>
        <fullName evidence="1">Uncharacterized protein</fullName>
    </submittedName>
</protein>
<name>A0A0P9FC68_9CHLR</name>
<organism evidence="1 2">
    <name type="scientific">Kouleothrix aurantiaca</name>
    <dbReference type="NCBI Taxonomy" id="186479"/>
    <lineage>
        <taxon>Bacteria</taxon>
        <taxon>Bacillati</taxon>
        <taxon>Chloroflexota</taxon>
        <taxon>Chloroflexia</taxon>
        <taxon>Chloroflexales</taxon>
        <taxon>Roseiflexineae</taxon>
        <taxon>Roseiflexaceae</taxon>
        <taxon>Kouleothrix</taxon>
    </lineage>
</organism>
<reference evidence="1 2" key="1">
    <citation type="submission" date="2015-09" db="EMBL/GenBank/DDBJ databases">
        <title>Draft genome sequence of Kouleothrix aurantiaca JCM 19913.</title>
        <authorList>
            <person name="Hemp J."/>
        </authorList>
    </citation>
    <scope>NUCLEOTIDE SEQUENCE [LARGE SCALE GENOMIC DNA]</scope>
    <source>
        <strain evidence="1 2">COM-B</strain>
    </source>
</reference>
<dbReference type="Gene3D" id="3.30.460.90">
    <property type="match status" value="1"/>
</dbReference>
<dbReference type="EMBL" id="LJCR01000076">
    <property type="protein sequence ID" value="KPV54313.1"/>
    <property type="molecule type" value="Genomic_DNA"/>
</dbReference>
<accession>A0A0P9FC68</accession>
<dbReference type="Proteomes" id="UP000050509">
    <property type="component" value="Unassembled WGS sequence"/>
</dbReference>
<dbReference type="AlphaFoldDB" id="A0A0P9FC68"/>
<feature type="non-terminal residue" evidence="1">
    <location>
        <position position="1"/>
    </location>
</feature>
<evidence type="ECO:0000313" key="2">
    <source>
        <dbReference type="Proteomes" id="UP000050509"/>
    </source>
</evidence>
<sequence length="261" mass="29421">IDMLIKLDGSGLSHSSYGMYTYRLWLKDSSSPLRYLTNDNDDYLNSTKVLNKIKSSVSSISTYRNSVIKRNGVAVVLNLTSYDWNFDLVPAYGASDGQGGTAFFLIPDGKGNWIATDPRKDQDAITSANKAQNGYLIPLMRLIKYWNTRYYHCPTLPSYYLETLLINGLRYHYPALSSVKVTVPIAFDALATGLLQSCPDPKGLGPNLDASLGWDDRSKVSSKAIDMAKYARWALEYEQKDDHKEAYKWWGFIFPDFPAYG</sequence>
<keyword evidence="2" id="KW-1185">Reference proteome</keyword>
<proteinExistence type="predicted"/>
<evidence type="ECO:0000313" key="1">
    <source>
        <dbReference type="EMBL" id="KPV54313.1"/>
    </source>
</evidence>